<reference evidence="9 10" key="1">
    <citation type="submission" date="2014-12" db="EMBL/GenBank/DDBJ databases">
        <title>Draft genome sequences of 29 type strains of Enterococci.</title>
        <authorList>
            <person name="Zhong Z."/>
            <person name="Sun Z."/>
            <person name="Liu W."/>
            <person name="Zhang W."/>
            <person name="Zhang H."/>
        </authorList>
    </citation>
    <scope>NUCLEOTIDE SEQUENCE [LARGE SCALE GENOMIC DNA]</scope>
    <source>
        <strain evidence="9 10">DSM 21207</strain>
    </source>
</reference>
<dbReference type="Proteomes" id="UP000182835">
    <property type="component" value="Unassembled WGS sequence"/>
</dbReference>
<feature type="signal peptide" evidence="8">
    <location>
        <begin position="1"/>
        <end position="20"/>
    </location>
</feature>
<keyword evidence="5 6" id="KW-0449">Lipoprotein</keyword>
<protein>
    <recommendedName>
        <fullName evidence="6">Lipoprotein</fullName>
    </recommendedName>
</protein>
<evidence type="ECO:0000313" key="9">
    <source>
        <dbReference type="EMBL" id="OJG15238.1"/>
    </source>
</evidence>
<sequence length="283" mass="31014">MKMKKLFGLATVLLATITLAACGNGDSKDDATNNSSGEQTKLVVGATTSPHAEILNEAKPLLKKEGVDLEVKSFTDYTLLNKLLAEKEIDANYFQHKPYFEDQVKENGYDFVDAGAIHIEPMGIYSKDIKSVDDIKDGTTVITSNSNTDWGRILTILENAGLIKLKDGVEKTTATFDDIAENKKDLKFKHDIDPGLLVPTYENEKDALVAINANFALTAGLNPEKDALLKDDDNSPYANIIAVRKGDEDKPAIKKLIAALHSDEVKKFVDDKWKGSVKIVDAN</sequence>
<evidence type="ECO:0000256" key="2">
    <source>
        <dbReference type="ARBA" id="ARBA00022729"/>
    </source>
</evidence>
<keyword evidence="4" id="KW-0564">Palmitate</keyword>
<evidence type="ECO:0000256" key="5">
    <source>
        <dbReference type="ARBA" id="ARBA00023288"/>
    </source>
</evidence>
<dbReference type="PANTHER" id="PTHR30429">
    <property type="entry name" value="D-METHIONINE-BINDING LIPOPROTEIN METQ"/>
    <property type="match status" value="1"/>
</dbReference>
<dbReference type="AlphaFoldDB" id="A0A1L8R655"/>
<gene>
    <name evidence="9" type="ORF">RU96_GL002497</name>
</gene>
<dbReference type="Gene3D" id="3.40.190.10">
    <property type="entry name" value="Periplasmic binding protein-like II"/>
    <property type="match status" value="2"/>
</dbReference>
<evidence type="ECO:0000256" key="8">
    <source>
        <dbReference type="SAM" id="SignalP"/>
    </source>
</evidence>
<evidence type="ECO:0000256" key="1">
    <source>
        <dbReference type="ARBA" id="ARBA00004635"/>
    </source>
</evidence>
<organism evidence="9 10">
    <name type="scientific">Enterococcus canintestini</name>
    <dbReference type="NCBI Taxonomy" id="317010"/>
    <lineage>
        <taxon>Bacteria</taxon>
        <taxon>Bacillati</taxon>
        <taxon>Bacillota</taxon>
        <taxon>Bacilli</taxon>
        <taxon>Lactobacillales</taxon>
        <taxon>Enterococcaceae</taxon>
        <taxon>Enterococcus</taxon>
    </lineage>
</organism>
<evidence type="ECO:0000256" key="3">
    <source>
        <dbReference type="ARBA" id="ARBA00023136"/>
    </source>
</evidence>
<dbReference type="InterPro" id="IPR004872">
    <property type="entry name" value="Lipoprotein_NlpA"/>
</dbReference>
<evidence type="ECO:0000256" key="6">
    <source>
        <dbReference type="PIRNR" id="PIRNR002854"/>
    </source>
</evidence>
<feature type="chain" id="PRO_5039538297" description="Lipoprotein" evidence="8">
    <location>
        <begin position="21"/>
        <end position="283"/>
    </location>
</feature>
<comment type="similarity">
    <text evidence="6">Belongs to the nlpA lipoprotein family.</text>
</comment>
<proteinExistence type="inferred from homology"/>
<dbReference type="PIRSF" id="PIRSF002854">
    <property type="entry name" value="MetQ"/>
    <property type="match status" value="1"/>
</dbReference>
<accession>A0A1L8R655</accession>
<comment type="caution">
    <text evidence="9">The sequence shown here is derived from an EMBL/GenBank/DDBJ whole genome shotgun (WGS) entry which is preliminary data.</text>
</comment>
<dbReference type="SUPFAM" id="SSF53850">
    <property type="entry name" value="Periplasmic binding protein-like II"/>
    <property type="match status" value="1"/>
</dbReference>
<evidence type="ECO:0000313" key="10">
    <source>
        <dbReference type="Proteomes" id="UP000182835"/>
    </source>
</evidence>
<dbReference type="GO" id="GO:0016020">
    <property type="term" value="C:membrane"/>
    <property type="evidence" value="ECO:0007669"/>
    <property type="project" value="UniProtKB-SubCell"/>
</dbReference>
<feature type="lipid moiety-binding region" description="S-diacylglycerol cysteine" evidence="7">
    <location>
        <position position="22"/>
    </location>
</feature>
<name>A0A1L8R655_9ENTE</name>
<evidence type="ECO:0000256" key="7">
    <source>
        <dbReference type="PIRSR" id="PIRSR002854-1"/>
    </source>
</evidence>
<evidence type="ECO:0000256" key="4">
    <source>
        <dbReference type="ARBA" id="ARBA00023139"/>
    </source>
</evidence>
<keyword evidence="3" id="KW-0472">Membrane</keyword>
<dbReference type="STRING" id="317010.RU96_GL002497"/>
<dbReference type="EMBL" id="JXKG01000009">
    <property type="protein sequence ID" value="OJG15238.1"/>
    <property type="molecule type" value="Genomic_DNA"/>
</dbReference>
<dbReference type="Pfam" id="PF03180">
    <property type="entry name" value="Lipoprotein_9"/>
    <property type="match status" value="1"/>
</dbReference>
<dbReference type="PANTHER" id="PTHR30429:SF0">
    <property type="entry name" value="METHIONINE-BINDING LIPOPROTEIN METQ"/>
    <property type="match status" value="1"/>
</dbReference>
<comment type="subcellular location">
    <subcellularLocation>
        <location evidence="1">Membrane</location>
        <topology evidence="1">Lipid-anchor</topology>
    </subcellularLocation>
</comment>
<dbReference type="PROSITE" id="PS51257">
    <property type="entry name" value="PROKAR_LIPOPROTEIN"/>
    <property type="match status" value="1"/>
</dbReference>
<keyword evidence="2 8" id="KW-0732">Signal</keyword>